<dbReference type="EMBL" id="CAFAAV010000032">
    <property type="protein sequence ID" value="CAB4809276.1"/>
    <property type="molecule type" value="Genomic_DNA"/>
</dbReference>
<accession>A0A6J6ACA0</accession>
<name>A0A6J6ACA0_9ZZZZ</name>
<evidence type="ECO:0000313" key="8">
    <source>
        <dbReference type="EMBL" id="CAB4961386.1"/>
    </source>
</evidence>
<keyword evidence="3" id="KW-0520">NAD</keyword>
<dbReference type="GO" id="GO:0016491">
    <property type="term" value="F:oxidoreductase activity"/>
    <property type="evidence" value="ECO:0007669"/>
    <property type="project" value="UniProtKB-KW"/>
</dbReference>
<keyword evidence="2" id="KW-0560">Oxidoreductase</keyword>
<dbReference type="SMART" id="SM00822">
    <property type="entry name" value="PKS_KR"/>
    <property type="match status" value="1"/>
</dbReference>
<dbReference type="EMBL" id="CAEZYF010000044">
    <property type="protein sequence ID" value="CAB4750979.1"/>
    <property type="molecule type" value="Genomic_DNA"/>
</dbReference>
<sequence>MNAIAGTEFGGKVALITGSAGQGIGRATAARLIAGGANTVITDVNARRVAEVTAELQEGAPQGVRVIGKVLDVTSLEQIDAVAAEVAEELGPIRLLVNNAALNIMAPIWDYSAADWSRVMDVNVNGPWYLSKVVMTQMRAAGSGAIVNISTVAPDCGGLGIEGPYAVSKGGLNTLTRSCAHEGGPYGIRVNTVTMGMVRGTRFADVLHPELVDEAVTTCPLGDVPHATDIAEAAAFLLSDRARFITGETLNVAGGGFMRY</sequence>
<dbReference type="InterPro" id="IPR002347">
    <property type="entry name" value="SDR_fam"/>
</dbReference>
<organism evidence="5">
    <name type="scientific">freshwater metagenome</name>
    <dbReference type="NCBI Taxonomy" id="449393"/>
    <lineage>
        <taxon>unclassified sequences</taxon>
        <taxon>metagenomes</taxon>
        <taxon>ecological metagenomes</taxon>
    </lineage>
</organism>
<evidence type="ECO:0000313" key="9">
    <source>
        <dbReference type="EMBL" id="CAB4974982.1"/>
    </source>
</evidence>
<dbReference type="Pfam" id="PF13561">
    <property type="entry name" value="adh_short_C2"/>
    <property type="match status" value="1"/>
</dbReference>
<dbReference type="Gene3D" id="3.40.50.720">
    <property type="entry name" value="NAD(P)-binding Rossmann-like Domain"/>
    <property type="match status" value="1"/>
</dbReference>
<gene>
    <name evidence="6" type="ORF">UFOPK2656_03539</name>
    <name evidence="7" type="ORF">UFOPK3099_00622</name>
    <name evidence="8" type="ORF">UFOPK3651_03539</name>
    <name evidence="9" type="ORF">UFOPK3931_00432</name>
    <name evidence="5" type="ORF">UFOPK4189_03568</name>
</gene>
<dbReference type="FunFam" id="3.40.50.720:FF:000084">
    <property type="entry name" value="Short-chain dehydrogenase reductase"/>
    <property type="match status" value="1"/>
</dbReference>
<protein>
    <submittedName>
        <fullName evidence="5">Unannotated protein</fullName>
    </submittedName>
</protein>
<dbReference type="InterPro" id="IPR036291">
    <property type="entry name" value="NAD(P)-bd_dom_sf"/>
</dbReference>
<dbReference type="AlphaFoldDB" id="A0A6J6ACA0"/>
<dbReference type="InterPro" id="IPR057326">
    <property type="entry name" value="KR_dom"/>
</dbReference>
<dbReference type="PRINTS" id="PR00081">
    <property type="entry name" value="GDHRDH"/>
</dbReference>
<proteinExistence type="inferred from homology"/>
<evidence type="ECO:0000313" key="7">
    <source>
        <dbReference type="EMBL" id="CAB4809276.1"/>
    </source>
</evidence>
<dbReference type="EMBL" id="CAFBMT010000054">
    <property type="protein sequence ID" value="CAB4961386.1"/>
    <property type="molecule type" value="Genomic_DNA"/>
</dbReference>
<reference evidence="5" key="1">
    <citation type="submission" date="2020-05" db="EMBL/GenBank/DDBJ databases">
        <authorList>
            <person name="Chiriac C."/>
            <person name="Salcher M."/>
            <person name="Ghai R."/>
            <person name="Kavagutti S V."/>
        </authorList>
    </citation>
    <scope>NUCLEOTIDE SEQUENCE</scope>
</reference>
<dbReference type="PRINTS" id="PR00080">
    <property type="entry name" value="SDRFAMILY"/>
</dbReference>
<evidence type="ECO:0000256" key="2">
    <source>
        <dbReference type="ARBA" id="ARBA00023002"/>
    </source>
</evidence>
<dbReference type="EMBL" id="CAFBOL010000006">
    <property type="protein sequence ID" value="CAB4974982.1"/>
    <property type="molecule type" value="Genomic_DNA"/>
</dbReference>
<dbReference type="PANTHER" id="PTHR24321:SF8">
    <property type="entry name" value="ESTRADIOL 17-BETA-DEHYDROGENASE 8-RELATED"/>
    <property type="match status" value="1"/>
</dbReference>
<evidence type="ECO:0000256" key="1">
    <source>
        <dbReference type="ARBA" id="ARBA00006484"/>
    </source>
</evidence>
<evidence type="ECO:0000313" key="6">
    <source>
        <dbReference type="EMBL" id="CAB4750979.1"/>
    </source>
</evidence>
<evidence type="ECO:0000256" key="3">
    <source>
        <dbReference type="ARBA" id="ARBA00023027"/>
    </source>
</evidence>
<dbReference type="PANTHER" id="PTHR24321">
    <property type="entry name" value="DEHYDROGENASES, SHORT CHAIN"/>
    <property type="match status" value="1"/>
</dbReference>
<dbReference type="SUPFAM" id="SSF51735">
    <property type="entry name" value="NAD(P)-binding Rossmann-fold domains"/>
    <property type="match status" value="1"/>
</dbReference>
<evidence type="ECO:0000313" key="5">
    <source>
        <dbReference type="EMBL" id="CAB4365825.1"/>
    </source>
</evidence>
<dbReference type="CDD" id="cd05233">
    <property type="entry name" value="SDR_c"/>
    <property type="match status" value="1"/>
</dbReference>
<feature type="domain" description="Ketoreductase" evidence="4">
    <location>
        <begin position="12"/>
        <end position="201"/>
    </location>
</feature>
<dbReference type="EMBL" id="CAESGF010000052">
    <property type="protein sequence ID" value="CAB4365825.1"/>
    <property type="molecule type" value="Genomic_DNA"/>
</dbReference>
<comment type="similarity">
    <text evidence="1">Belongs to the short-chain dehydrogenases/reductases (SDR) family.</text>
</comment>
<evidence type="ECO:0000259" key="4">
    <source>
        <dbReference type="SMART" id="SM00822"/>
    </source>
</evidence>